<evidence type="ECO:0000313" key="3">
    <source>
        <dbReference type="Proteomes" id="UP000437736"/>
    </source>
</evidence>
<dbReference type="CDD" id="cd07043">
    <property type="entry name" value="STAS_anti-anti-sigma_factors"/>
    <property type="match status" value="1"/>
</dbReference>
<feature type="non-terminal residue" evidence="2">
    <location>
        <position position="132"/>
    </location>
</feature>
<sequence length="132" mass="14315">MTQCHDPYEPKDWGSGLHVVRDRSPEAAGCHDPYAMDFALPEWAQGGHGCEVREVRRGEVCILRLTGRLDWMTASEFAAFVCSECADPGVVIDLTDAEVDAAGTGALLKTAADRRRHHRQLVVVVADGPGAD</sequence>
<comment type="caution">
    <text evidence="2">The sequence shown here is derived from an EMBL/GenBank/DDBJ whole genome shotgun (WGS) entry which is preliminary data.</text>
</comment>
<feature type="domain" description="MlaB-like STAS" evidence="1">
    <location>
        <begin position="63"/>
        <end position="124"/>
    </location>
</feature>
<dbReference type="InterPro" id="IPR036513">
    <property type="entry name" value="STAS_dom_sf"/>
</dbReference>
<dbReference type="Proteomes" id="UP000437736">
    <property type="component" value="Unassembled WGS sequence"/>
</dbReference>
<evidence type="ECO:0000259" key="1">
    <source>
        <dbReference type="Pfam" id="PF13466"/>
    </source>
</evidence>
<evidence type="ECO:0000313" key="2">
    <source>
        <dbReference type="EMBL" id="MST34548.1"/>
    </source>
</evidence>
<proteinExistence type="predicted"/>
<gene>
    <name evidence="2" type="ORF">GHK86_17700</name>
</gene>
<dbReference type="InterPro" id="IPR058548">
    <property type="entry name" value="MlaB-like_STAS"/>
</dbReference>
<keyword evidence="3" id="KW-1185">Reference proteome</keyword>
<protein>
    <submittedName>
        <fullName evidence="2">STAS domain-containing protein</fullName>
    </submittedName>
</protein>
<dbReference type="SUPFAM" id="SSF52091">
    <property type="entry name" value="SpoIIaa-like"/>
    <property type="match status" value="1"/>
</dbReference>
<dbReference type="Gene3D" id="3.30.750.24">
    <property type="entry name" value="STAS domain"/>
    <property type="match status" value="1"/>
</dbReference>
<organism evidence="2 3">
    <name type="scientific">Acidiferrimicrobium australe</name>
    <dbReference type="NCBI Taxonomy" id="2664430"/>
    <lineage>
        <taxon>Bacteria</taxon>
        <taxon>Bacillati</taxon>
        <taxon>Actinomycetota</taxon>
        <taxon>Acidimicrobiia</taxon>
        <taxon>Acidimicrobiales</taxon>
        <taxon>Acidimicrobiaceae</taxon>
        <taxon>Acidiferrimicrobium</taxon>
    </lineage>
</organism>
<dbReference type="EMBL" id="WJHE01001065">
    <property type="protein sequence ID" value="MST34548.1"/>
    <property type="molecule type" value="Genomic_DNA"/>
</dbReference>
<reference evidence="2 3" key="1">
    <citation type="submission" date="2019-11" db="EMBL/GenBank/DDBJ databases">
        <title>Acidiferrimicrobium australis gen. nov., sp. nov., an acidophilic and obligately heterotrophic, member of the Actinobacteria that catalyses dissimilatory oxido- reduction of iron isolated from metal-rich acidic water in Chile.</title>
        <authorList>
            <person name="Gonzalez D."/>
            <person name="Huber K."/>
            <person name="Hedrich S."/>
            <person name="Rojas-Villalobos C."/>
            <person name="Quatrini R."/>
            <person name="Dinamarca M.A."/>
            <person name="Schwarz A."/>
            <person name="Canales C."/>
            <person name="Nancucheo I."/>
        </authorList>
    </citation>
    <scope>NUCLEOTIDE SEQUENCE [LARGE SCALE GENOMIC DNA]</scope>
    <source>
        <strain evidence="2 3">USS-CCA1</strain>
    </source>
</reference>
<dbReference type="Pfam" id="PF13466">
    <property type="entry name" value="STAS_2"/>
    <property type="match status" value="1"/>
</dbReference>
<name>A0ABW9QXY4_9ACTN</name>
<accession>A0ABW9QXY4</accession>